<reference evidence="2" key="1">
    <citation type="journal article" date="2024" name="FEMS Microbiol. Lett.">
        <title>Genomic insights into Spiroplasma endosymbionts that induce male-killing and protective phenotypes in the pea aphid.</title>
        <authorList>
            <person name="Arai H."/>
            <person name="Legeai F."/>
            <person name="Kageyama D."/>
            <person name="Sugio A."/>
            <person name="Simon J.C."/>
        </authorList>
    </citation>
    <scope>NUCLEOTIDE SEQUENCE [LARGE SCALE GENOMIC DNA]</scope>
    <source>
        <strain evidence="2">sAp269</strain>
    </source>
</reference>
<dbReference type="EMBL" id="AP028955">
    <property type="protein sequence ID" value="BET37572.1"/>
    <property type="molecule type" value="Genomic_DNA"/>
</dbReference>
<evidence type="ECO:0000313" key="1">
    <source>
        <dbReference type="EMBL" id="BET37572.1"/>
    </source>
</evidence>
<protein>
    <submittedName>
        <fullName evidence="1">Uncharacterized protein</fullName>
    </submittedName>
</protein>
<accession>A0ABN7BRM2</accession>
<proteinExistence type="predicted"/>
<gene>
    <name evidence="1" type="ORF">SAP269_01610</name>
</gene>
<dbReference type="Proteomes" id="UP001473424">
    <property type="component" value="Chromosome"/>
</dbReference>
<sequence>MISIIPSAFKIFNTPFALEILLKYTNNNDKLKQIYEHSLISWKKSNKKKT</sequence>
<evidence type="ECO:0000313" key="2">
    <source>
        <dbReference type="Proteomes" id="UP001473424"/>
    </source>
</evidence>
<keyword evidence="2" id="KW-1185">Reference proteome</keyword>
<organism evidence="1 2">
    <name type="scientific">Spiroplasma ixodetis</name>
    <dbReference type="NCBI Taxonomy" id="2141"/>
    <lineage>
        <taxon>Bacteria</taxon>
        <taxon>Bacillati</taxon>
        <taxon>Mycoplasmatota</taxon>
        <taxon>Mollicutes</taxon>
        <taxon>Entomoplasmatales</taxon>
        <taxon>Spiroplasmataceae</taxon>
        <taxon>Spiroplasma</taxon>
    </lineage>
</organism>
<name>A0ABN7BRM2_9MOLU</name>